<accession>A0A645FBR5</accession>
<sequence length="223" mass="25014">MQTGCEIRVFQQHRAGSVHARLDFLGGIIDFFRYTEPCDGSVQQVYAQIGERPAGKLQREDVRFLAGQHLVVAGGVFCISEAGAIDFAQFSDLIPDQFEVRFMQVAGGFKQENIVGFRRGEGSFPFFCVREDRLLDDEMLAVRDGRHGLLEMEAVRRCDVDGIHFLQSCEFVQLRDEQVGAVAFPETLGVELGAAVYRLYFELSGCFCRCGEFMRDAARSDDA</sequence>
<protein>
    <submittedName>
        <fullName evidence="1">Uncharacterized protein</fullName>
    </submittedName>
</protein>
<evidence type="ECO:0000313" key="1">
    <source>
        <dbReference type="EMBL" id="MPN11360.1"/>
    </source>
</evidence>
<dbReference type="AlphaFoldDB" id="A0A645FBR5"/>
<dbReference type="EMBL" id="VSSQ01057565">
    <property type="protein sequence ID" value="MPN11360.1"/>
    <property type="molecule type" value="Genomic_DNA"/>
</dbReference>
<organism evidence="1">
    <name type="scientific">bioreactor metagenome</name>
    <dbReference type="NCBI Taxonomy" id="1076179"/>
    <lineage>
        <taxon>unclassified sequences</taxon>
        <taxon>metagenomes</taxon>
        <taxon>ecological metagenomes</taxon>
    </lineage>
</organism>
<proteinExistence type="predicted"/>
<gene>
    <name evidence="1" type="ORF">SDC9_158661</name>
</gene>
<name>A0A645FBR5_9ZZZZ</name>
<comment type="caution">
    <text evidence="1">The sequence shown here is derived from an EMBL/GenBank/DDBJ whole genome shotgun (WGS) entry which is preliminary data.</text>
</comment>
<reference evidence="1" key="1">
    <citation type="submission" date="2019-08" db="EMBL/GenBank/DDBJ databases">
        <authorList>
            <person name="Kucharzyk K."/>
            <person name="Murdoch R.W."/>
            <person name="Higgins S."/>
            <person name="Loffler F."/>
        </authorList>
    </citation>
    <scope>NUCLEOTIDE SEQUENCE</scope>
</reference>